<dbReference type="SUPFAM" id="SSF56024">
    <property type="entry name" value="Phospholipase D/nuclease"/>
    <property type="match status" value="1"/>
</dbReference>
<protein>
    <submittedName>
        <fullName evidence="3">Phospholipase D</fullName>
    </submittedName>
</protein>
<evidence type="ECO:0000256" key="1">
    <source>
        <dbReference type="SAM" id="MobiDB-lite"/>
    </source>
</evidence>
<dbReference type="AlphaFoldDB" id="A0A1I8F9E7"/>
<reference evidence="3" key="1">
    <citation type="submission" date="2016-11" db="UniProtKB">
        <authorList>
            <consortium name="WormBaseParasite"/>
        </authorList>
    </citation>
    <scope>IDENTIFICATION</scope>
</reference>
<organism evidence="2 3">
    <name type="scientific">Macrostomum lignano</name>
    <dbReference type="NCBI Taxonomy" id="282301"/>
    <lineage>
        <taxon>Eukaryota</taxon>
        <taxon>Metazoa</taxon>
        <taxon>Spiralia</taxon>
        <taxon>Lophotrochozoa</taxon>
        <taxon>Platyhelminthes</taxon>
        <taxon>Rhabditophora</taxon>
        <taxon>Macrostomorpha</taxon>
        <taxon>Macrostomida</taxon>
        <taxon>Macrostomidae</taxon>
        <taxon>Macrostomum</taxon>
    </lineage>
</organism>
<name>A0A1I8F9E7_9PLAT</name>
<feature type="region of interest" description="Disordered" evidence="1">
    <location>
        <begin position="690"/>
        <end position="712"/>
    </location>
</feature>
<sequence length="981" mass="107378">SSPEAAGCLPFLSVHDAAGHGGPFLPGSPVALRAQEHGQSHVARHLGGRVGQLRRLLDLDTRYRVELAHGLLLHEFCEGEQQPQQSGARADSARNIAGCRSAEQQPSGADSRLQSFEEQLRWVLDRVHSLCGTVCTCCGFLAFSRPELCAWSGQLVWRRLLGFVHQHVEAEVRARFVRGDSLGEPAARPTVTCTAARSKRLLDGGEEPVHNISARYLSRAVEVFMIDSSMSVIKGLDPSVRRYTCGFAVAELKPAGVPELQPLRLRAPGRGPGPSLLRTAPEAPCRHNSQAAVRLGAIAPTLRANGTPTDAAYFADVYEALEAARQEIFICDWWLTPELHLKRPDRRTGTSLMNMMLKAASQAQHLHTAPPEPPVQRRPIVDAPREAANCRSAPGLLLRHRPVLGPLGHSATPLTTKATLIGHPTVGQSATLTLSTPLSRPSRWFRRCRRGGFHDGRNVERFRRRQRDSRHGGLQRHRRLRGTPPDSALLSNRWTIRRPLAPAKTKRRGLMRFLSVAAAAGSGILFAAASSSDGRVNGGRIFSSERTGQRQPVSWRRAEAAAAASGIRRRFGVEYQAGRQPRWHVMATASCKSDDSRLAGLQPLARRNRADAHRSRRSAAAQAVGCAGGDQGLRRTSEDFCGIALAVEARNIQLWKGLDYVNWSLRAIQLAQPNRRACVDRNEVPECRGERTWPAQSATTRPAIWPGTSSSAGISQFRDRNLSTVRYPMLIPKASPLSMQPLRKPLRGRLKPLQSLPAAAAASFRRRKAVCVGRKQRKRQTDYRLDGWTPAVGRPADNSGLSRLLPRLYNQCEHPRSVAPWSPALASEPQGAVITEGHVRAIDSAECLYIESQFFISNPTAIALPPRAPNHGGGRLPNRILRAHRGRPAVPPSTCCCHCGRSSRSALVERPACDGQEDFAPDLSPCAEAPVLPAGAELNRAGSSDHTRYLRYLLALRTVGRMPSGRLSNQTNLVHSKPAHS</sequence>
<evidence type="ECO:0000313" key="3">
    <source>
        <dbReference type="WBParaSite" id="maker-unitig_25556-snap-gene-0.1-mRNA-1"/>
    </source>
</evidence>
<dbReference type="Proteomes" id="UP000095280">
    <property type="component" value="Unplaced"/>
</dbReference>
<proteinExistence type="predicted"/>
<keyword evidence="2" id="KW-1185">Reference proteome</keyword>
<dbReference type="WBParaSite" id="maker-unitig_25556-snap-gene-0.1-mRNA-1">
    <property type="protein sequence ID" value="maker-unitig_25556-snap-gene-0.1-mRNA-1"/>
    <property type="gene ID" value="maker-unitig_25556-snap-gene-0.1"/>
</dbReference>
<evidence type="ECO:0000313" key="2">
    <source>
        <dbReference type="Proteomes" id="UP000095280"/>
    </source>
</evidence>
<feature type="compositionally biased region" description="Basic residues" evidence="1">
    <location>
        <begin position="462"/>
        <end position="481"/>
    </location>
</feature>
<feature type="region of interest" description="Disordered" evidence="1">
    <location>
        <begin position="461"/>
        <end position="487"/>
    </location>
</feature>
<accession>A0A1I8F9E7</accession>